<accession>A0A438G2B9</accession>
<dbReference type="PANTHER" id="PTHR47976:SF64">
    <property type="entry name" value="RECEPTOR-LIKE SERINE_THREONINE-PROTEIN KINASE"/>
    <property type="match status" value="1"/>
</dbReference>
<name>A0A438G2B9_VITVI</name>
<evidence type="ECO:0000313" key="5">
    <source>
        <dbReference type="EMBL" id="RVW66348.1"/>
    </source>
</evidence>
<dbReference type="FunFam" id="1.10.510.10:FF:000237">
    <property type="entry name" value="G-type lectin S-receptor-like serine/threonine-protein kinase"/>
    <property type="match status" value="1"/>
</dbReference>
<dbReference type="InterPro" id="IPR008271">
    <property type="entry name" value="Ser/Thr_kinase_AS"/>
</dbReference>
<proteinExistence type="predicted"/>
<evidence type="ECO:0000313" key="6">
    <source>
        <dbReference type="Proteomes" id="UP000288805"/>
    </source>
</evidence>
<keyword evidence="3" id="KW-0472">Membrane</keyword>
<dbReference type="Pfam" id="PF00954">
    <property type="entry name" value="S_locus_glycop"/>
    <property type="match status" value="1"/>
</dbReference>
<dbReference type="AlphaFoldDB" id="A0A438G2B9"/>
<dbReference type="GO" id="GO:0048544">
    <property type="term" value="P:recognition of pollen"/>
    <property type="evidence" value="ECO:0007669"/>
    <property type="project" value="InterPro"/>
</dbReference>
<dbReference type="PROSITE" id="PS50011">
    <property type="entry name" value="PROTEIN_KINASE_DOM"/>
    <property type="match status" value="1"/>
</dbReference>
<evidence type="ECO:0000256" key="3">
    <source>
        <dbReference type="SAM" id="Phobius"/>
    </source>
</evidence>
<keyword evidence="5" id="KW-0418">Kinase</keyword>
<feature type="transmembrane region" description="Helical" evidence="3">
    <location>
        <begin position="191"/>
        <end position="211"/>
    </location>
</feature>
<dbReference type="SMART" id="SM00220">
    <property type="entry name" value="S_TKc"/>
    <property type="match status" value="1"/>
</dbReference>
<dbReference type="PROSITE" id="PS00108">
    <property type="entry name" value="PROTEIN_KINASE_ST"/>
    <property type="match status" value="1"/>
</dbReference>
<dbReference type="GO" id="GO:0005524">
    <property type="term" value="F:ATP binding"/>
    <property type="evidence" value="ECO:0007669"/>
    <property type="project" value="InterPro"/>
</dbReference>
<gene>
    <name evidence="5" type="primary">LECRK4_7</name>
    <name evidence="5" type="ORF">CK203_065232</name>
</gene>
<keyword evidence="3" id="KW-0812">Transmembrane</keyword>
<dbReference type="GO" id="GO:0004672">
    <property type="term" value="F:protein kinase activity"/>
    <property type="evidence" value="ECO:0007669"/>
    <property type="project" value="InterPro"/>
</dbReference>
<organism evidence="5 6">
    <name type="scientific">Vitis vinifera</name>
    <name type="common">Grape</name>
    <dbReference type="NCBI Taxonomy" id="29760"/>
    <lineage>
        <taxon>Eukaryota</taxon>
        <taxon>Viridiplantae</taxon>
        <taxon>Streptophyta</taxon>
        <taxon>Embryophyta</taxon>
        <taxon>Tracheophyta</taxon>
        <taxon>Spermatophyta</taxon>
        <taxon>Magnoliopsida</taxon>
        <taxon>eudicotyledons</taxon>
        <taxon>Gunneridae</taxon>
        <taxon>Pentapetalae</taxon>
        <taxon>rosids</taxon>
        <taxon>Vitales</taxon>
        <taxon>Vitaceae</taxon>
        <taxon>Viteae</taxon>
        <taxon>Vitis</taxon>
    </lineage>
</organism>
<keyword evidence="5" id="KW-0675">Receptor</keyword>
<dbReference type="Pfam" id="PF00069">
    <property type="entry name" value="Pkinase"/>
    <property type="match status" value="1"/>
</dbReference>
<dbReference type="InterPro" id="IPR051343">
    <property type="entry name" value="G-type_lectin_kinases/EP1-like"/>
</dbReference>
<evidence type="ECO:0000256" key="2">
    <source>
        <dbReference type="ARBA" id="ARBA00023157"/>
    </source>
</evidence>
<keyword evidence="5" id="KW-0808">Transferase</keyword>
<evidence type="ECO:0000259" key="4">
    <source>
        <dbReference type="PROSITE" id="PS50011"/>
    </source>
</evidence>
<evidence type="ECO:0000256" key="1">
    <source>
        <dbReference type="ARBA" id="ARBA00022729"/>
    </source>
</evidence>
<dbReference type="SUPFAM" id="SSF56112">
    <property type="entry name" value="Protein kinase-like (PK-like)"/>
    <property type="match status" value="1"/>
</dbReference>
<dbReference type="InterPro" id="IPR000858">
    <property type="entry name" value="S_locus_glycoprot_dom"/>
</dbReference>
<keyword evidence="3" id="KW-1133">Transmembrane helix</keyword>
<feature type="domain" description="Protein kinase" evidence="4">
    <location>
        <begin position="79"/>
        <end position="410"/>
    </location>
</feature>
<dbReference type="PANTHER" id="PTHR47976">
    <property type="entry name" value="G-TYPE LECTIN S-RECEPTOR-LIKE SERINE/THREONINE-PROTEIN KINASE SD2-5"/>
    <property type="match status" value="1"/>
</dbReference>
<keyword evidence="2" id="KW-1015">Disulfide bond</keyword>
<protein>
    <submittedName>
        <fullName evidence="5">G-type lectin S-receptor-like serine/threonine-protein kinase LECRK4</fullName>
    </submittedName>
</protein>
<dbReference type="InterPro" id="IPR011009">
    <property type="entry name" value="Kinase-like_dom_sf"/>
</dbReference>
<keyword evidence="5" id="KW-0430">Lectin</keyword>
<dbReference type="GO" id="GO:0030246">
    <property type="term" value="F:carbohydrate binding"/>
    <property type="evidence" value="ECO:0007669"/>
    <property type="project" value="UniProtKB-KW"/>
</dbReference>
<reference evidence="5 6" key="1">
    <citation type="journal article" date="2018" name="PLoS Genet.">
        <title>Population sequencing reveals clonal diversity and ancestral inbreeding in the grapevine cultivar Chardonnay.</title>
        <authorList>
            <person name="Roach M.J."/>
            <person name="Johnson D.L."/>
            <person name="Bohlmann J."/>
            <person name="van Vuuren H.J."/>
            <person name="Jones S.J."/>
            <person name="Pretorius I.S."/>
            <person name="Schmidt S.A."/>
            <person name="Borneman A.R."/>
        </authorList>
    </citation>
    <scope>NUCLEOTIDE SEQUENCE [LARGE SCALE GENOMIC DNA]</scope>
    <source>
        <strain evidence="6">cv. Chardonnay</strain>
        <tissue evidence="5">Leaf</tissue>
    </source>
</reference>
<sequence length="410" mass="46611">MWQSFDFPTDTLLPGQVVDELTKLYSNEKELSITQLGISCWKCKRMGIWCSLPIASQILGTVEDYYHRATIDDHGNFQQYVYPKVNGRNWERVWRAVEEPCFVNSICGVYGFCTSPDNETVSCSCLPGYIPFDPNDLSKGCHPEIMYQEEDPLLNARKSVSTKGIKALIKVPMKINDPGILPKKKNSNDRVYLAVGFITSGVLAVLSAAFASCMKQQWLQQDDRTGVFREEEKPIWIQRAEMALGIARGLLYLHEECETQIIHCDIKPQNVLLDANYTAKIADFGLSKLLNKDQTKTITNVRGTMGYMAPEWLRNAAVTAKVDIYSFGVMLLEIICARRHIELSRVEEETEDDDLVIIDWVLSCLISGKLEKLVGHDSEVLDDFKRFERMALVGLWCVHPDPILRPSMKR</sequence>
<dbReference type="InterPro" id="IPR000719">
    <property type="entry name" value="Prot_kinase_dom"/>
</dbReference>
<dbReference type="EMBL" id="QGNW01000666">
    <property type="protein sequence ID" value="RVW66348.1"/>
    <property type="molecule type" value="Genomic_DNA"/>
</dbReference>
<dbReference type="Proteomes" id="UP000288805">
    <property type="component" value="Unassembled WGS sequence"/>
</dbReference>
<dbReference type="Gene3D" id="1.10.510.10">
    <property type="entry name" value="Transferase(Phosphotransferase) domain 1"/>
    <property type="match status" value="1"/>
</dbReference>
<keyword evidence="1" id="KW-0732">Signal</keyword>
<comment type="caution">
    <text evidence="5">The sequence shown here is derived from an EMBL/GenBank/DDBJ whole genome shotgun (WGS) entry which is preliminary data.</text>
</comment>